<gene>
    <name evidence="1" type="ORF">L6452_34656</name>
</gene>
<organism evidence="1 2">
    <name type="scientific">Arctium lappa</name>
    <name type="common">Greater burdock</name>
    <name type="synonym">Lappa major</name>
    <dbReference type="NCBI Taxonomy" id="4217"/>
    <lineage>
        <taxon>Eukaryota</taxon>
        <taxon>Viridiplantae</taxon>
        <taxon>Streptophyta</taxon>
        <taxon>Embryophyta</taxon>
        <taxon>Tracheophyta</taxon>
        <taxon>Spermatophyta</taxon>
        <taxon>Magnoliopsida</taxon>
        <taxon>eudicotyledons</taxon>
        <taxon>Gunneridae</taxon>
        <taxon>Pentapetalae</taxon>
        <taxon>asterids</taxon>
        <taxon>campanulids</taxon>
        <taxon>Asterales</taxon>
        <taxon>Asteraceae</taxon>
        <taxon>Carduoideae</taxon>
        <taxon>Cardueae</taxon>
        <taxon>Arctiinae</taxon>
        <taxon>Arctium</taxon>
    </lineage>
</organism>
<accession>A0ACB8YJC0</accession>
<reference evidence="1 2" key="2">
    <citation type="journal article" date="2022" name="Mol. Ecol. Resour.">
        <title>The genomes of chicory, endive, great burdock and yacon provide insights into Asteraceae paleo-polyploidization history and plant inulin production.</title>
        <authorList>
            <person name="Fan W."/>
            <person name="Wang S."/>
            <person name="Wang H."/>
            <person name="Wang A."/>
            <person name="Jiang F."/>
            <person name="Liu H."/>
            <person name="Zhao H."/>
            <person name="Xu D."/>
            <person name="Zhang Y."/>
        </authorList>
    </citation>
    <scope>NUCLEOTIDE SEQUENCE [LARGE SCALE GENOMIC DNA]</scope>
    <source>
        <strain evidence="2">cv. Niubang</strain>
    </source>
</reference>
<dbReference type="EMBL" id="CM042058">
    <property type="protein sequence ID" value="KAI3685414.1"/>
    <property type="molecule type" value="Genomic_DNA"/>
</dbReference>
<dbReference type="Proteomes" id="UP001055879">
    <property type="component" value="Linkage Group LG12"/>
</dbReference>
<name>A0ACB8YJC0_ARCLA</name>
<keyword evidence="2" id="KW-1185">Reference proteome</keyword>
<comment type="caution">
    <text evidence="1">The sequence shown here is derived from an EMBL/GenBank/DDBJ whole genome shotgun (WGS) entry which is preliminary data.</text>
</comment>
<protein>
    <submittedName>
        <fullName evidence="1">Uncharacterized protein</fullName>
    </submittedName>
</protein>
<evidence type="ECO:0000313" key="2">
    <source>
        <dbReference type="Proteomes" id="UP001055879"/>
    </source>
</evidence>
<evidence type="ECO:0000313" key="1">
    <source>
        <dbReference type="EMBL" id="KAI3685414.1"/>
    </source>
</evidence>
<proteinExistence type="predicted"/>
<reference evidence="2" key="1">
    <citation type="journal article" date="2022" name="Mol. Ecol. Resour.">
        <title>The genomes of chicory, endive, great burdock and yacon provide insights into Asteraceae palaeo-polyploidization history and plant inulin production.</title>
        <authorList>
            <person name="Fan W."/>
            <person name="Wang S."/>
            <person name="Wang H."/>
            <person name="Wang A."/>
            <person name="Jiang F."/>
            <person name="Liu H."/>
            <person name="Zhao H."/>
            <person name="Xu D."/>
            <person name="Zhang Y."/>
        </authorList>
    </citation>
    <scope>NUCLEOTIDE SEQUENCE [LARGE SCALE GENOMIC DNA]</scope>
    <source>
        <strain evidence="2">cv. Niubang</strain>
    </source>
</reference>
<sequence length="102" mass="11760">MHANTSPTYLWAYYAMEAYATTKVPHISMILTRYLTLYQHDTCKNDSDLKLRATSLLDRRGGASQCMGKRIKGFYFVTWDPPEVGLESRVMGNYPARFGEHF</sequence>